<organism evidence="2">
    <name type="scientific">Sulfurihydrogenibium azorense</name>
    <dbReference type="NCBI Taxonomy" id="309806"/>
    <lineage>
        <taxon>Bacteria</taxon>
        <taxon>Pseudomonadati</taxon>
        <taxon>Aquificota</taxon>
        <taxon>Aquificia</taxon>
        <taxon>Aquificales</taxon>
        <taxon>Hydrogenothermaceae</taxon>
        <taxon>Sulfurihydrogenibium</taxon>
    </lineage>
</organism>
<reference evidence="2" key="1">
    <citation type="journal article" date="2020" name="mSystems">
        <title>Genome- and Community-Level Interaction Insights into Carbon Utilization and Element Cycling Functions of Hydrothermarchaeota in Hydrothermal Sediment.</title>
        <authorList>
            <person name="Zhou Z."/>
            <person name="Liu Y."/>
            <person name="Xu W."/>
            <person name="Pan J."/>
            <person name="Luo Z.H."/>
            <person name="Li M."/>
        </authorList>
    </citation>
    <scope>NUCLEOTIDE SEQUENCE [LARGE SCALE GENOMIC DNA]</scope>
    <source>
        <strain evidence="2">SpSt-1257</strain>
    </source>
</reference>
<protein>
    <submittedName>
        <fullName evidence="2">DUF2281 domain-containing protein</fullName>
    </submittedName>
</protein>
<proteinExistence type="predicted"/>
<dbReference type="InterPro" id="IPR018739">
    <property type="entry name" value="DUF2281"/>
</dbReference>
<feature type="domain" description="DUF2281" evidence="1">
    <location>
        <begin position="3"/>
        <end position="63"/>
    </location>
</feature>
<comment type="caution">
    <text evidence="2">The sequence shown here is derived from an EMBL/GenBank/DDBJ whole genome shotgun (WGS) entry which is preliminary data.</text>
</comment>
<evidence type="ECO:0000259" key="1">
    <source>
        <dbReference type="Pfam" id="PF10047"/>
    </source>
</evidence>
<sequence>MKKLSELVEELPPELQQEVRDFVEFLLEKRGYKKVKNKDLKLRWKGALKDLKEDYTSVELQHKVLDWWGD</sequence>
<dbReference type="Pfam" id="PF10047">
    <property type="entry name" value="DUF2281"/>
    <property type="match status" value="1"/>
</dbReference>
<dbReference type="Proteomes" id="UP000885621">
    <property type="component" value="Unassembled WGS sequence"/>
</dbReference>
<accession>A0A831YEL9</accession>
<dbReference type="EMBL" id="DSFC01000245">
    <property type="protein sequence ID" value="HEV09599.1"/>
    <property type="molecule type" value="Genomic_DNA"/>
</dbReference>
<gene>
    <name evidence="2" type="ORF">ENO34_04275</name>
</gene>
<name>A0A831YEL9_9AQUI</name>
<evidence type="ECO:0000313" key="2">
    <source>
        <dbReference type="EMBL" id="HEV09599.1"/>
    </source>
</evidence>
<dbReference type="AlphaFoldDB" id="A0A831YEL9"/>